<keyword evidence="9 11" id="KW-0472">Membrane</keyword>
<feature type="domain" description="ABC transmembrane type-1" evidence="13">
    <location>
        <begin position="696"/>
        <end position="811"/>
    </location>
</feature>
<evidence type="ECO:0000256" key="5">
    <source>
        <dbReference type="ARBA" id="ARBA00022737"/>
    </source>
</evidence>
<feature type="transmembrane region" description="Helical" evidence="11">
    <location>
        <begin position="313"/>
        <end position="335"/>
    </location>
</feature>
<dbReference type="Pfam" id="PF00664">
    <property type="entry name" value="ABC_membrane"/>
    <property type="match status" value="2"/>
</dbReference>
<dbReference type="InterPro" id="IPR044746">
    <property type="entry name" value="ABCC_6TM_D1"/>
</dbReference>
<dbReference type="FunFam" id="3.40.50.300:FF:000169">
    <property type="entry name" value="ABC transporter C family member 3"/>
    <property type="match status" value="1"/>
</dbReference>
<name>Q8GU58_ORYSJ</name>
<dbReference type="InterPro" id="IPR003439">
    <property type="entry name" value="ABC_transporter-like_ATP-bd"/>
</dbReference>
<keyword evidence="7" id="KW-0067">ATP-binding</keyword>
<dbReference type="GO" id="GO:0016020">
    <property type="term" value="C:membrane"/>
    <property type="evidence" value="ECO:0007669"/>
    <property type="project" value="UniProtKB-SubCell"/>
</dbReference>
<feature type="transmembrane region" description="Helical" evidence="11">
    <location>
        <begin position="723"/>
        <end position="745"/>
    </location>
</feature>
<dbReference type="Gene3D" id="3.40.50.300">
    <property type="entry name" value="P-loop containing nucleotide triphosphate hydrolases"/>
    <property type="match status" value="2"/>
</dbReference>
<evidence type="ECO:0000259" key="13">
    <source>
        <dbReference type="PROSITE" id="PS50929"/>
    </source>
</evidence>
<dbReference type="FunFam" id="3.40.50.300:FF:000973">
    <property type="entry name" value="Multidrug resistance-associated protein 4"/>
    <property type="match status" value="1"/>
</dbReference>
<dbReference type="GO" id="GO:0140359">
    <property type="term" value="F:ABC-type transporter activity"/>
    <property type="evidence" value="ECO:0007669"/>
    <property type="project" value="InterPro"/>
</dbReference>
<feature type="compositionally biased region" description="Polar residues" evidence="10">
    <location>
        <begin position="633"/>
        <end position="643"/>
    </location>
</feature>
<keyword evidence="4 11" id="KW-0812">Transmembrane</keyword>
<evidence type="ECO:0000256" key="9">
    <source>
        <dbReference type="ARBA" id="ARBA00023136"/>
    </source>
</evidence>
<feature type="compositionally biased region" description="Low complexity" evidence="10">
    <location>
        <begin position="623"/>
        <end position="632"/>
    </location>
</feature>
<keyword evidence="3" id="KW-0813">Transport</keyword>
<dbReference type="PROSITE" id="PS50893">
    <property type="entry name" value="ABC_TRANSPORTER_2"/>
    <property type="match status" value="2"/>
</dbReference>
<feature type="transmembrane region" description="Helical" evidence="11">
    <location>
        <begin position="214"/>
        <end position="242"/>
    </location>
</feature>
<gene>
    <name evidence="14" type="primary">mrp11</name>
</gene>
<evidence type="ECO:0000256" key="7">
    <source>
        <dbReference type="ARBA" id="ARBA00022840"/>
    </source>
</evidence>
<evidence type="ECO:0000256" key="1">
    <source>
        <dbReference type="ARBA" id="ARBA00004141"/>
    </source>
</evidence>
<feature type="domain" description="ABC transporter" evidence="12">
    <location>
        <begin position="410"/>
        <end position="612"/>
    </location>
</feature>
<dbReference type="PROSITE" id="PS00211">
    <property type="entry name" value="ABC_TRANSPORTER_1"/>
    <property type="match status" value="1"/>
</dbReference>
<dbReference type="Pfam" id="PF00005">
    <property type="entry name" value="ABC_tran"/>
    <property type="match status" value="2"/>
</dbReference>
<evidence type="ECO:0000256" key="4">
    <source>
        <dbReference type="ARBA" id="ARBA00022692"/>
    </source>
</evidence>
<dbReference type="SMART" id="SM00382">
    <property type="entry name" value="AAA"/>
    <property type="match status" value="2"/>
</dbReference>
<dbReference type="FunFam" id="1.20.1560.10:FF:000003">
    <property type="entry name" value="ABC transporter C family member 10"/>
    <property type="match status" value="1"/>
</dbReference>
<dbReference type="InterPro" id="IPR027417">
    <property type="entry name" value="P-loop_NTPase"/>
</dbReference>
<sequence>MAGRSGENGGAGGGDLSEPLLGKEAPRRYSELYGAGVLSRLSFSWLNPLLRLGRSKALDLADVPLIASEDGAARASERFAEAWSLTAMARTAAVAAASSACCSVQQPKDKEKERRKHQPQKAHRRRWRWSAQQLAIKLTESLSQRHWFFSSRRTGMRVRSALMAAVFRKQLRLSARARRRHSAGEVVGYVAVDAYRLGDAVSWLHTSWSSPLQLALAVATLLWALRLGALPGLVPLVAFGFLNVPFARALQGYQSRFMAAQDGRLRSTSEALAGMRAIKLQSWEGAFRRAVESRLGGEFAWLREAQLKKAYGAVLYWAAPTVVSAVMFAATAAAGSAPLDAGTVFTALAALRAMSEPVRMLPEAMTMMIQYKVSLERIGRFLAEEEIKQDDVTRAATTTTTTKNSDAGIIHVQDGSFSWSGSEAELTLKNAHLSIRRGEKVAVCGPVGSGKSSLLCALLGEIPRTSGMVELYGTVAYVSQNSWIQSGTVRDNILFGKPFENFDHGDLTEIGQRGINMSGGQKQRIQLARAVYSDADVYLLDDPFSAVDAHTAAVLFYVRALSEKTVVLVTHQVEFLTETDRILVMEDGYVKQQGVYAELMESGTAFEKLVSAHKSSITALDDSSQQSQVQEQNVTDENTSGQPSAKYISDIDSISAKGQPSATQLTEEEEKEIGDLGWKPYKDYINVSKGITHLCVMGVTQVLFTSFQMMATFWLAVAVQMNVSSALLVGAYSGLSILSCCFAYIRTLYAAKLGLKASKAFFTGLMDSVFKAPMSFFDSTPVGRILTRASSDLSILDFDIPYSVAYVVVGATRDLARINGTTKAPVMNYAAESILAVVTIRSFGETDRFIRNNLLLIDTDATLFFHTVAAQEWVLIRVEALQSLTLLTAALLLVLAPPGAVSPAVQVFLTKFYSYMENYIISVERIKQYMHLPPEPPAIIPENRAPSSWPQEGQIDLQDLKVKLQYRPNMPLVLKGITCTFPAGNKIGVVGRTGSGKSTLISSLFRLVDPAGGRILIDNLDISSIGLKDLRTKLSIIPQEPTLFRGTVRNNLDPLGLHSDEEIWEALEKCQLQTAIRSTPALLDTVVSDDGSNWSVGQRQLFCLGRVLLRRNKILVLDEATASIDSATDAIIQRVIRQQFSSCTVVTIAHRVPTVTDSDKVMVLSYGKLIEYDTPAKLLEDKQTAFAKLVAEYWANSKRNAT</sequence>
<feature type="region of interest" description="Disordered" evidence="10">
    <location>
        <begin position="620"/>
        <end position="644"/>
    </location>
</feature>
<protein>
    <submittedName>
        <fullName evidence="14">MRP-like ABC transporter</fullName>
    </submittedName>
</protein>
<dbReference type="CDD" id="cd03250">
    <property type="entry name" value="ABCC_MRP_domain1"/>
    <property type="match status" value="1"/>
</dbReference>
<feature type="compositionally biased region" description="Basic residues" evidence="10">
    <location>
        <begin position="113"/>
        <end position="123"/>
    </location>
</feature>
<feature type="compositionally biased region" description="Gly residues" evidence="10">
    <location>
        <begin position="1"/>
        <end position="15"/>
    </location>
</feature>
<dbReference type="CDD" id="cd03244">
    <property type="entry name" value="ABCC_MRP_domain2"/>
    <property type="match status" value="1"/>
</dbReference>
<dbReference type="GO" id="GO:0005524">
    <property type="term" value="F:ATP binding"/>
    <property type="evidence" value="ECO:0007669"/>
    <property type="project" value="UniProtKB-KW"/>
</dbReference>
<keyword evidence="8 11" id="KW-1133">Transmembrane helix</keyword>
<dbReference type="Gene3D" id="1.20.1560.10">
    <property type="entry name" value="ABC transporter type 1, transmembrane domain"/>
    <property type="match status" value="3"/>
</dbReference>
<evidence type="ECO:0000256" key="2">
    <source>
        <dbReference type="ARBA" id="ARBA00009726"/>
    </source>
</evidence>
<comment type="similarity">
    <text evidence="2">Belongs to the ABC transporter superfamily. ABCC family. Conjugate transporter (TC 3.A.1.208) subfamily.</text>
</comment>
<feature type="region of interest" description="Disordered" evidence="10">
    <location>
        <begin position="1"/>
        <end position="20"/>
    </location>
</feature>
<dbReference type="GO" id="GO:0016887">
    <property type="term" value="F:ATP hydrolysis activity"/>
    <property type="evidence" value="ECO:0007669"/>
    <property type="project" value="InterPro"/>
</dbReference>
<dbReference type="InterPro" id="IPR003593">
    <property type="entry name" value="AAA+_ATPase"/>
</dbReference>
<dbReference type="SUPFAM" id="SSF90123">
    <property type="entry name" value="ABC transporter transmembrane region"/>
    <property type="match status" value="2"/>
</dbReference>
<keyword evidence="5" id="KW-0677">Repeat</keyword>
<evidence type="ECO:0000256" key="10">
    <source>
        <dbReference type="SAM" id="MobiDB-lite"/>
    </source>
</evidence>
<organism evidence="14">
    <name type="scientific">Oryza sativa subsp. japonica</name>
    <name type="common">Rice</name>
    <dbReference type="NCBI Taxonomy" id="39947"/>
    <lineage>
        <taxon>Eukaryota</taxon>
        <taxon>Viridiplantae</taxon>
        <taxon>Streptophyta</taxon>
        <taxon>Embryophyta</taxon>
        <taxon>Tracheophyta</taxon>
        <taxon>Spermatophyta</taxon>
        <taxon>Magnoliopsida</taxon>
        <taxon>Liliopsida</taxon>
        <taxon>Poales</taxon>
        <taxon>Poaceae</taxon>
        <taxon>BOP clade</taxon>
        <taxon>Oryzoideae</taxon>
        <taxon>Oryzeae</taxon>
        <taxon>Oryzinae</taxon>
        <taxon>Oryza</taxon>
        <taxon>Oryza sativa</taxon>
    </lineage>
</organism>
<evidence type="ECO:0000313" key="14">
    <source>
        <dbReference type="EMBL" id="CAD59603.1"/>
    </source>
</evidence>
<proteinExistence type="inferred from homology"/>
<dbReference type="InterPro" id="IPR050173">
    <property type="entry name" value="ABC_transporter_C-like"/>
</dbReference>
<dbReference type="InterPro" id="IPR011527">
    <property type="entry name" value="ABC1_TM_dom"/>
</dbReference>
<reference evidence="14" key="1">
    <citation type="journal article" date="2003" name="Plant Physiol.">
        <title>The ATP-binding cassette transporters: structure, function, and gene family comparison between rice and Arabidopsis.</title>
        <authorList>
            <person name="Jasinski M."/>
            <person name="Ducos E."/>
            <person name="Martinoia E."/>
            <person name="Boutry M."/>
        </authorList>
    </citation>
    <scope>NUCLEOTIDE SEQUENCE</scope>
</reference>
<dbReference type="AlphaFoldDB" id="Q8GU58"/>
<feature type="region of interest" description="Disordered" evidence="10">
    <location>
        <begin position="103"/>
        <end position="123"/>
    </location>
</feature>
<dbReference type="PROSITE" id="PS50929">
    <property type="entry name" value="ABC_TM1F"/>
    <property type="match status" value="2"/>
</dbReference>
<keyword evidence="6" id="KW-0547">Nucleotide-binding</keyword>
<evidence type="ECO:0000256" key="3">
    <source>
        <dbReference type="ARBA" id="ARBA00022448"/>
    </source>
</evidence>
<dbReference type="InterPro" id="IPR036640">
    <property type="entry name" value="ABC1_TM_sf"/>
</dbReference>
<dbReference type="SUPFAM" id="SSF52540">
    <property type="entry name" value="P-loop containing nucleoside triphosphate hydrolases"/>
    <property type="match status" value="2"/>
</dbReference>
<evidence type="ECO:0000259" key="12">
    <source>
        <dbReference type="PROSITE" id="PS50893"/>
    </source>
</evidence>
<dbReference type="PANTHER" id="PTHR24223">
    <property type="entry name" value="ATP-BINDING CASSETTE SUB-FAMILY C"/>
    <property type="match status" value="1"/>
</dbReference>
<evidence type="ECO:0000256" key="8">
    <source>
        <dbReference type="ARBA" id="ARBA00022989"/>
    </source>
</evidence>
<dbReference type="EMBL" id="AJ535081">
    <property type="protein sequence ID" value="CAD59603.1"/>
    <property type="molecule type" value="Genomic_DNA"/>
</dbReference>
<accession>Q8GU58</accession>
<dbReference type="InterPro" id="IPR017871">
    <property type="entry name" value="ABC_transporter-like_CS"/>
</dbReference>
<dbReference type="PANTHER" id="PTHR24223:SF108">
    <property type="entry name" value="ABC TRANSPORTER C FAMILY MEMBER 8"/>
    <property type="match status" value="1"/>
</dbReference>
<dbReference type="CDD" id="cd18579">
    <property type="entry name" value="ABC_6TM_ABCC_D1"/>
    <property type="match status" value="1"/>
</dbReference>
<evidence type="ECO:0000256" key="6">
    <source>
        <dbReference type="ARBA" id="ARBA00022741"/>
    </source>
</evidence>
<feature type="domain" description="ABC transporter" evidence="12">
    <location>
        <begin position="955"/>
        <end position="1191"/>
    </location>
</feature>
<evidence type="ECO:0000256" key="11">
    <source>
        <dbReference type="SAM" id="Phobius"/>
    </source>
</evidence>
<comment type="subcellular location">
    <subcellularLocation>
        <location evidence="1">Membrane</location>
        <topology evidence="1">Multi-pass membrane protein</topology>
    </subcellularLocation>
</comment>
<feature type="transmembrane region" description="Helical" evidence="11">
    <location>
        <begin position="694"/>
        <end position="717"/>
    </location>
</feature>
<feature type="domain" description="ABC transmembrane type-1" evidence="13">
    <location>
        <begin position="134"/>
        <end position="370"/>
    </location>
</feature>